<evidence type="ECO:0000256" key="2">
    <source>
        <dbReference type="SAM" id="MobiDB-lite"/>
    </source>
</evidence>
<dbReference type="WBParaSite" id="PSAMB.scaffold15838size1470.g36673.t1">
    <property type="protein sequence ID" value="PSAMB.scaffold15838size1470.g36673.t1"/>
    <property type="gene ID" value="PSAMB.scaffold15838size1470.g36673"/>
</dbReference>
<evidence type="ECO:0000313" key="5">
    <source>
        <dbReference type="WBParaSite" id="PSAMB.scaffold15838size1470.g36673.t1"/>
    </source>
</evidence>
<evidence type="ECO:0000256" key="1">
    <source>
        <dbReference type="ARBA" id="ARBA00006209"/>
    </source>
</evidence>
<dbReference type="AlphaFoldDB" id="A0A914V6W2"/>
<comment type="similarity">
    <text evidence="1">Belongs to the PI3/PI4-kinase family. Type III PI4K subfamily.</text>
</comment>
<proteinExistence type="inferred from homology"/>
<feature type="domain" description="PI4-kinase N-terminal" evidence="3">
    <location>
        <begin position="103"/>
        <end position="291"/>
    </location>
</feature>
<dbReference type="Proteomes" id="UP000887566">
    <property type="component" value="Unplaced"/>
</dbReference>
<dbReference type="InterPro" id="IPR045495">
    <property type="entry name" value="PI4K_N"/>
</dbReference>
<evidence type="ECO:0000259" key="3">
    <source>
        <dbReference type="Pfam" id="PF19274"/>
    </source>
</evidence>
<evidence type="ECO:0000313" key="4">
    <source>
        <dbReference type="Proteomes" id="UP000887566"/>
    </source>
</evidence>
<reference evidence="5" key="1">
    <citation type="submission" date="2022-11" db="UniProtKB">
        <authorList>
            <consortium name="WormBaseParasite"/>
        </authorList>
    </citation>
    <scope>IDENTIFICATION</scope>
</reference>
<name>A0A914V6W2_9BILA</name>
<feature type="region of interest" description="Disordered" evidence="2">
    <location>
        <begin position="138"/>
        <end position="162"/>
    </location>
</feature>
<feature type="compositionally biased region" description="Polar residues" evidence="2">
    <location>
        <begin position="150"/>
        <end position="162"/>
    </location>
</feature>
<accession>A0A914V6W2</accession>
<dbReference type="Pfam" id="PF19274">
    <property type="entry name" value="PI4K_N"/>
    <property type="match status" value="1"/>
</dbReference>
<protein>
    <submittedName>
        <fullName evidence="5">PI4-kinase N-terminal domain-containing protein</fullName>
    </submittedName>
</protein>
<organism evidence="4 5">
    <name type="scientific">Plectus sambesii</name>
    <dbReference type="NCBI Taxonomy" id="2011161"/>
    <lineage>
        <taxon>Eukaryota</taxon>
        <taxon>Metazoa</taxon>
        <taxon>Ecdysozoa</taxon>
        <taxon>Nematoda</taxon>
        <taxon>Chromadorea</taxon>
        <taxon>Plectida</taxon>
        <taxon>Plectina</taxon>
        <taxon>Plectoidea</taxon>
        <taxon>Plectidae</taxon>
        <taxon>Plectus</taxon>
    </lineage>
</organism>
<feature type="compositionally biased region" description="Basic and acidic residues" evidence="2">
    <location>
        <begin position="138"/>
        <end position="149"/>
    </location>
</feature>
<keyword evidence="4" id="KW-1185">Reference proteome</keyword>
<sequence>MHAFVLQLFSSGQAELSTRQPDSVEKDRSGREVAVNKFKMLVLSNAVCLELLVWAALDDQDADMICTKIIDKMTAQHGHRYVIAHMPLNLTGIQALGKLSEKFPAIATTIAIPALCDFLLTPSPVLAKLAITSDSSENSRYHSTTESRMTKAQQQIHDSSTMGKKRASFDRLRLIAIDSLCRGLKAGLAVERDCIQACLASVSTKLYIAKNSDSVSNVVCENAIIALGGIGVSLVGYPGVSEAILQIYHQRFSNPPTPLDTLIITCLADMIIAGCTTIYDEVMKMFTRITIESSSGSYSPV</sequence>